<keyword evidence="10" id="KW-0443">Lipid metabolism</keyword>
<dbReference type="GO" id="GO:0046513">
    <property type="term" value="P:ceramide biosynthetic process"/>
    <property type="evidence" value="ECO:0007669"/>
    <property type="project" value="TreeGrafter"/>
</dbReference>
<feature type="transmembrane region" description="Helical" evidence="17">
    <location>
        <begin position="250"/>
        <end position="271"/>
    </location>
</feature>
<keyword evidence="7" id="KW-0746">Sphingolipid metabolism</keyword>
<evidence type="ECO:0000256" key="14">
    <source>
        <dbReference type="ARBA" id="ARBA00042067"/>
    </source>
</evidence>
<dbReference type="EMBL" id="JADDUC010000208">
    <property type="protein sequence ID" value="KAG0115681.1"/>
    <property type="molecule type" value="Genomic_DNA"/>
</dbReference>
<dbReference type="EMBL" id="JADDUC020000025">
    <property type="protein sequence ID" value="KAI1231574.1"/>
    <property type="molecule type" value="Genomic_DNA"/>
</dbReference>
<accession>A0A835TQU4</accession>
<dbReference type="GO" id="GO:0000139">
    <property type="term" value="C:Golgi membrane"/>
    <property type="evidence" value="ECO:0007669"/>
    <property type="project" value="UniProtKB-SubCell"/>
</dbReference>
<feature type="transmembrane region" description="Helical" evidence="17">
    <location>
        <begin position="297"/>
        <end position="318"/>
    </location>
</feature>
<reference evidence="20 21" key="2">
    <citation type="journal article" date="2021" name="J. Hered.">
        <title>Feather Gene Expression Elucidates the Developmental Basis of Plumage Iridescence in African Starlings.</title>
        <authorList>
            <person name="Rubenstein D.R."/>
            <person name="Corvelo A."/>
            <person name="MacManes M.D."/>
            <person name="Maia R."/>
            <person name="Narzisi G."/>
            <person name="Rousaki A."/>
            <person name="Vandenabeele P."/>
            <person name="Shawkey M.D."/>
            <person name="Solomon J."/>
        </authorList>
    </citation>
    <scope>NUCLEOTIDE SEQUENCE [LARGE SCALE GENOMIC DNA]</scope>
    <source>
        <strain evidence="20">SS15</strain>
    </source>
</reference>
<dbReference type="Pfam" id="PF14360">
    <property type="entry name" value="PAP2_C"/>
    <property type="match status" value="1"/>
</dbReference>
<comment type="subcellular location">
    <subcellularLocation>
        <location evidence="1">Golgi apparatus membrane</location>
        <topology evidence="1">Multi-pass membrane protein</topology>
    </subcellularLocation>
</comment>
<evidence type="ECO:0000256" key="1">
    <source>
        <dbReference type="ARBA" id="ARBA00004653"/>
    </source>
</evidence>
<keyword evidence="21" id="KW-1185">Reference proteome</keyword>
<dbReference type="EC" id="2.7.8.27" evidence="12"/>
<evidence type="ECO:0000256" key="16">
    <source>
        <dbReference type="SAM" id="MobiDB-lite"/>
    </source>
</evidence>
<evidence type="ECO:0000256" key="12">
    <source>
        <dbReference type="ARBA" id="ARBA00038996"/>
    </source>
</evidence>
<gene>
    <name evidence="20" type="ORF">IHE44_0007645</name>
    <name evidence="19" type="ORF">IHE44_005536</name>
</gene>
<evidence type="ECO:0000313" key="20">
    <source>
        <dbReference type="EMBL" id="KAI1231574.1"/>
    </source>
</evidence>
<dbReference type="GO" id="GO:0033188">
    <property type="term" value="F:sphingomyelin synthase activity"/>
    <property type="evidence" value="ECO:0007669"/>
    <property type="project" value="UniProtKB-EC"/>
</dbReference>
<dbReference type="InterPro" id="IPR025749">
    <property type="entry name" value="Sphingomyelin_synth-like_dom"/>
</dbReference>
<dbReference type="GO" id="GO:0006686">
    <property type="term" value="P:sphingomyelin biosynthetic process"/>
    <property type="evidence" value="ECO:0007669"/>
    <property type="project" value="TreeGrafter"/>
</dbReference>
<keyword evidence="5" id="KW-0053">Apoptosis</keyword>
<evidence type="ECO:0000256" key="17">
    <source>
        <dbReference type="SAM" id="Phobius"/>
    </source>
</evidence>
<evidence type="ECO:0000313" key="21">
    <source>
        <dbReference type="Proteomes" id="UP000618051"/>
    </source>
</evidence>
<evidence type="ECO:0000256" key="4">
    <source>
        <dbReference type="ARBA" id="ARBA00022692"/>
    </source>
</evidence>
<feature type="transmembrane region" description="Helical" evidence="17">
    <location>
        <begin position="446"/>
        <end position="462"/>
    </location>
</feature>
<evidence type="ECO:0000256" key="6">
    <source>
        <dbReference type="ARBA" id="ARBA00022777"/>
    </source>
</evidence>
<reference evidence="19" key="1">
    <citation type="submission" date="2020-10" db="EMBL/GenBank/DDBJ databases">
        <title>Feather gene expression reveals the developmental basis of iridescence in African starlings.</title>
        <authorList>
            <person name="Rubenstein D.R."/>
        </authorList>
    </citation>
    <scope>NUCLEOTIDE SEQUENCE</scope>
    <source>
        <strain evidence="19">SS15</strain>
        <tissue evidence="19">Liver</tissue>
    </source>
</reference>
<dbReference type="CDD" id="cd09514">
    <property type="entry name" value="SAM_SGMS1"/>
    <property type="match status" value="1"/>
</dbReference>
<dbReference type="InterPro" id="IPR013761">
    <property type="entry name" value="SAM/pointed_sf"/>
</dbReference>
<evidence type="ECO:0000256" key="3">
    <source>
        <dbReference type="ARBA" id="ARBA00022679"/>
    </source>
</evidence>
<feature type="transmembrane region" description="Helical" evidence="17">
    <location>
        <begin position="330"/>
        <end position="348"/>
    </location>
</feature>
<feature type="non-terminal residue" evidence="19">
    <location>
        <position position="602"/>
    </location>
</feature>
<keyword evidence="9" id="KW-0333">Golgi apparatus</keyword>
<dbReference type="GO" id="GO:0005789">
    <property type="term" value="C:endoplasmic reticulum membrane"/>
    <property type="evidence" value="ECO:0007669"/>
    <property type="project" value="TreeGrafter"/>
</dbReference>
<evidence type="ECO:0000313" key="19">
    <source>
        <dbReference type="EMBL" id="KAG0115681.1"/>
    </source>
</evidence>
<dbReference type="PANTHER" id="PTHR21290:SF28">
    <property type="entry name" value="PHOSPHATIDYLCHOLINE:CERAMIDE CHOLINEPHOSPHOTRANSFERASE 1"/>
    <property type="match status" value="1"/>
</dbReference>
<dbReference type="InterPro" id="IPR045221">
    <property type="entry name" value="Sphingomyelin_synth-like"/>
</dbReference>
<dbReference type="GO" id="GO:0016301">
    <property type="term" value="F:kinase activity"/>
    <property type="evidence" value="ECO:0007669"/>
    <property type="project" value="UniProtKB-KW"/>
</dbReference>
<sequence length="602" mass="69114">ASRRAGEQLGEEHRRSPARGKLKGNFEGGGSRGWRRRRGRAPRSGSGRAAAVSPSCCRERLRLLQLEEEKPPYLLLSAASFPGEEECQHKDEVERFHAGRGARTLLSAGPCASVPGEMKEVVLWSPEEVAGWLTDNAVPEYCEPLRSFTGRDLINLTEEDFRKSPLCRVSSDSGQRLLNMIEGLKMAHHMEAHKNGHANGHVRAGDAARQNGFGAALKLNGVPNGFKKEMIKIPMPEPERSQYPMEWGKTFLAFIYALFCFVFTTVTISVVHERVPPKEVQPPLPDAFFDRFDRVQWAFSICEINGMILVGLWFVQWLLLKYKSIISRRFFCIVGTLYLYRCITMYVTTLPVPGMHFKCSPKLFGDWESHLRRIMKLLAGGGLSITGSHHMCGDYLYSGHTVILTLTYLFIKEYSPRRLWWYHWLCWALSMVGMFCILLAHDHYTVDVVVAYYITTRLFWWYHTMANQQVLKEASQTNLLARVWWYKPFQYFEKNVQGIVPRSYHWPLRCPALARGRQVKYSRLLPGPDLFSYLSRLGTKHIIFLGKHTFHISCPKDWAVSHFLANDYMKVSKYLPWAIRCGLYGNCIDVELLLGKTVPYLK</sequence>
<dbReference type="OrthoDB" id="422827at2759"/>
<keyword evidence="4 17" id="KW-0812">Transmembrane</keyword>
<feature type="domain" description="SAM" evidence="18">
    <location>
        <begin position="124"/>
        <end position="187"/>
    </location>
</feature>
<keyword evidence="8 17" id="KW-1133">Transmembrane helix</keyword>
<keyword evidence="3" id="KW-0808">Transferase</keyword>
<dbReference type="GO" id="GO:0006915">
    <property type="term" value="P:apoptotic process"/>
    <property type="evidence" value="ECO:0007669"/>
    <property type="project" value="UniProtKB-KW"/>
</dbReference>
<keyword evidence="11 17" id="KW-0472">Membrane</keyword>
<dbReference type="AlphaFoldDB" id="A0A835TQU4"/>
<protein>
    <recommendedName>
        <fullName evidence="13">Phosphatidylcholine:ceramide cholinephosphotransferase 1</fullName>
        <ecNumber evidence="12">2.7.8.27</ecNumber>
    </recommendedName>
    <alternativeName>
        <fullName evidence="14">Sphingomyelin synthase 1</fullName>
    </alternativeName>
</protein>
<feature type="compositionally biased region" description="Basic and acidic residues" evidence="16">
    <location>
        <begin position="1"/>
        <end position="15"/>
    </location>
</feature>
<dbReference type="FunFam" id="1.10.150.50:FF:000040">
    <property type="entry name" value="Phosphatidylcholine:ceramide cholinephosphotransferase 1"/>
    <property type="match status" value="1"/>
</dbReference>
<evidence type="ECO:0000256" key="2">
    <source>
        <dbReference type="ARBA" id="ARBA00005441"/>
    </source>
</evidence>
<evidence type="ECO:0000256" key="5">
    <source>
        <dbReference type="ARBA" id="ARBA00022703"/>
    </source>
</evidence>
<dbReference type="GO" id="GO:0047493">
    <property type="term" value="F:ceramide cholinephosphotransferase activity"/>
    <property type="evidence" value="ECO:0007669"/>
    <property type="project" value="TreeGrafter"/>
</dbReference>
<dbReference type="PANTHER" id="PTHR21290">
    <property type="entry name" value="SPHINGOMYELIN SYNTHETASE"/>
    <property type="match status" value="1"/>
</dbReference>
<comment type="catalytic activity">
    <reaction evidence="15">
        <text>an N-acylsphing-4-enine + a 1,2-diacyl-sn-glycero-3-phosphoethanolamine = an N-acylsphing-4-enine 1-phosphoethanolamine + a 1,2-diacyl-sn-glycerol</text>
        <dbReference type="Rhea" id="RHEA:36079"/>
        <dbReference type="ChEBI" id="CHEBI:17815"/>
        <dbReference type="ChEBI" id="CHEBI:52639"/>
        <dbReference type="ChEBI" id="CHEBI:64612"/>
        <dbReference type="ChEBI" id="CHEBI:73203"/>
    </reaction>
    <physiologicalReaction direction="left-to-right" evidence="15">
        <dbReference type="Rhea" id="RHEA:36080"/>
    </physiologicalReaction>
</comment>
<comment type="caution">
    <text evidence="19">The sequence shown here is derived from an EMBL/GenBank/DDBJ whole genome shotgun (WGS) entry which is preliminary data.</text>
</comment>
<dbReference type="Proteomes" id="UP000618051">
    <property type="component" value="Unassembled WGS sequence"/>
</dbReference>
<evidence type="ECO:0000256" key="7">
    <source>
        <dbReference type="ARBA" id="ARBA00022919"/>
    </source>
</evidence>
<name>A0A835TQU4_9PASS</name>
<reference evidence="20" key="3">
    <citation type="submission" date="2022-01" db="EMBL/GenBank/DDBJ databases">
        <authorList>
            <person name="Rubenstein D.R."/>
        </authorList>
    </citation>
    <scope>NUCLEOTIDE SEQUENCE</scope>
    <source>
        <strain evidence="20">SS15</strain>
        <tissue evidence="20">Liver</tissue>
    </source>
</reference>
<evidence type="ECO:0000256" key="10">
    <source>
        <dbReference type="ARBA" id="ARBA00023098"/>
    </source>
</evidence>
<evidence type="ECO:0000256" key="15">
    <source>
        <dbReference type="ARBA" id="ARBA00049904"/>
    </source>
</evidence>
<dbReference type="PROSITE" id="PS50105">
    <property type="entry name" value="SAM_DOMAIN"/>
    <property type="match status" value="1"/>
</dbReference>
<proteinExistence type="inferred from homology"/>
<dbReference type="CDD" id="cd01610">
    <property type="entry name" value="PAP2_like"/>
    <property type="match status" value="1"/>
</dbReference>
<keyword evidence="6" id="KW-0418">Kinase</keyword>
<dbReference type="Gene3D" id="1.10.150.50">
    <property type="entry name" value="Transcription Factor, Ets-1"/>
    <property type="match status" value="1"/>
</dbReference>
<comment type="similarity">
    <text evidence="2">Belongs to the sphingomyelin synthase family.</text>
</comment>
<evidence type="ECO:0000256" key="9">
    <source>
        <dbReference type="ARBA" id="ARBA00023034"/>
    </source>
</evidence>
<evidence type="ECO:0000256" key="11">
    <source>
        <dbReference type="ARBA" id="ARBA00023136"/>
    </source>
</evidence>
<feature type="region of interest" description="Disordered" evidence="16">
    <location>
        <begin position="1"/>
        <end position="52"/>
    </location>
</feature>
<feature type="transmembrane region" description="Helical" evidence="17">
    <location>
        <begin position="420"/>
        <end position="440"/>
    </location>
</feature>
<feature type="transmembrane region" description="Helical" evidence="17">
    <location>
        <begin position="395"/>
        <end position="411"/>
    </location>
</feature>
<evidence type="ECO:0000259" key="18">
    <source>
        <dbReference type="PROSITE" id="PS50105"/>
    </source>
</evidence>
<dbReference type="InterPro" id="IPR001660">
    <property type="entry name" value="SAM"/>
</dbReference>
<dbReference type="SUPFAM" id="SSF47769">
    <property type="entry name" value="SAM/Pointed domain"/>
    <property type="match status" value="1"/>
</dbReference>
<evidence type="ECO:0000256" key="13">
    <source>
        <dbReference type="ARBA" id="ARBA00039805"/>
    </source>
</evidence>
<organism evidence="19">
    <name type="scientific">Lamprotornis superbus</name>
    <dbReference type="NCBI Taxonomy" id="245042"/>
    <lineage>
        <taxon>Eukaryota</taxon>
        <taxon>Metazoa</taxon>
        <taxon>Chordata</taxon>
        <taxon>Craniata</taxon>
        <taxon>Vertebrata</taxon>
        <taxon>Euteleostomi</taxon>
        <taxon>Archelosauria</taxon>
        <taxon>Archosauria</taxon>
        <taxon>Dinosauria</taxon>
        <taxon>Saurischia</taxon>
        <taxon>Theropoda</taxon>
        <taxon>Coelurosauria</taxon>
        <taxon>Aves</taxon>
        <taxon>Neognathae</taxon>
        <taxon>Neoaves</taxon>
        <taxon>Telluraves</taxon>
        <taxon>Australaves</taxon>
        <taxon>Passeriformes</taxon>
        <taxon>Sturnidae</taxon>
        <taxon>Lamprotornis</taxon>
    </lineage>
</organism>
<feature type="compositionally biased region" description="Low complexity" evidence="16">
    <location>
        <begin position="42"/>
        <end position="52"/>
    </location>
</feature>
<evidence type="ECO:0000256" key="8">
    <source>
        <dbReference type="ARBA" id="ARBA00022989"/>
    </source>
</evidence>
<dbReference type="GO" id="GO:0005886">
    <property type="term" value="C:plasma membrane"/>
    <property type="evidence" value="ECO:0007669"/>
    <property type="project" value="TreeGrafter"/>
</dbReference>